<reference evidence="1" key="1">
    <citation type="journal article" date="2014" name="Int. J. Syst. Evol. Microbiol.">
        <title>Complete genome sequence of Corynebacterium casei LMG S-19264T (=DSM 44701T), isolated from a smear-ripened cheese.</title>
        <authorList>
            <consortium name="US DOE Joint Genome Institute (JGI-PGF)"/>
            <person name="Walter F."/>
            <person name="Albersmeier A."/>
            <person name="Kalinowski J."/>
            <person name="Ruckert C."/>
        </authorList>
    </citation>
    <scope>NUCLEOTIDE SEQUENCE</scope>
    <source>
        <strain evidence="1">CGMCC 1.12160</strain>
    </source>
</reference>
<evidence type="ECO:0008006" key="3">
    <source>
        <dbReference type="Google" id="ProtNLM"/>
    </source>
</evidence>
<proteinExistence type="predicted"/>
<evidence type="ECO:0000313" key="1">
    <source>
        <dbReference type="EMBL" id="GGF58277.1"/>
    </source>
</evidence>
<comment type="caution">
    <text evidence="1">The sequence shown here is derived from an EMBL/GenBank/DDBJ whole genome shotgun (WGS) entry which is preliminary data.</text>
</comment>
<dbReference type="InterPro" id="IPR007253">
    <property type="entry name" value="Cell_wall-bd_2"/>
</dbReference>
<dbReference type="InterPro" id="IPR043504">
    <property type="entry name" value="Peptidase_S1_PA_chymotrypsin"/>
</dbReference>
<keyword evidence="2" id="KW-1185">Reference proteome</keyword>
<dbReference type="InterPro" id="IPR051922">
    <property type="entry name" value="Bact_Sporulation_Assoc"/>
</dbReference>
<sequence>MLAAALLAVGPVPALGQPVQGEDAPPARTVEEAVAEDLGLTMDEFVRAGATAEQAAGRLGLESGRGGDLDGAPGVGRLTRQGVVALETGEAGTPYSAFEDLDELRERYLAEMGPDGLTGLAYTLEGYEVLVDDPDAVRERGRASTTGEVVSPSAWATAYPGVSVVGTTEPAAAGTVRGGASISFGGASCTHGFNGWYKGDQVGLAAGHCPYAGGTAVSYGGYRLGTVTWWQFGAPGSAWESYGTDLTTYSLTAGHSHPASVTTGSSTVTITGRTPAVLGLPVCKMGRRTGWTCSVVNKVGWQWIGDGSGDITRPKRWVWSLFADLQVIPGDSGGPWIAGHKAVGVTSSYDWYDDGRPYSTAALLTSLDDYRPGAQVKVWLGRPRISSVEMTGDTSGRARWADDETVSGRLSQPSGDSISPGTVVDVWVDGTRVASPGVSGDGSFSFVYPGSDSRSHTVKLRARQGDSRGTTLTVADEPAGEVPSVVRHAGENRYGTAAAIALARFPAGVDTVYLASGRGFADALSGGGRAGTDGSPILLTDPVTLPAATRDALTRLAPRRVVVLGGTLAVSESVAGELRGIAPTVERVGGANRYAVSAAIASTYPAGQSKVFVVSGEAFPDALGAAAVAGRRGVPLLITKTARLSDVVAAEIDRLDPAEIVIVGGPAAVSTAVESSLAAYAPQVTRVGGADRYAVSAALADRFTSPAPEAWVARGTDYPDALSAAPAAALHGGPVLLTKSSTLPSATVTALERDVRAPVIRIAGGTASVSSAVRSELRWLTYQ</sequence>
<reference evidence="1" key="2">
    <citation type="submission" date="2020-09" db="EMBL/GenBank/DDBJ databases">
        <authorList>
            <person name="Sun Q."/>
            <person name="Zhou Y."/>
        </authorList>
    </citation>
    <scope>NUCLEOTIDE SEQUENCE</scope>
    <source>
        <strain evidence="1">CGMCC 1.12160</strain>
    </source>
</reference>
<dbReference type="Gene3D" id="2.40.10.10">
    <property type="entry name" value="Trypsin-like serine proteases"/>
    <property type="match status" value="2"/>
</dbReference>
<dbReference type="CDD" id="cd21112">
    <property type="entry name" value="alphaLP-like"/>
    <property type="match status" value="1"/>
</dbReference>
<dbReference type="AlphaFoldDB" id="A0A917BTG0"/>
<dbReference type="SUPFAM" id="SSF50494">
    <property type="entry name" value="Trypsin-like serine proteases"/>
    <property type="match status" value="1"/>
</dbReference>
<dbReference type="EMBL" id="BMEM01000005">
    <property type="protein sequence ID" value="GGF58277.1"/>
    <property type="molecule type" value="Genomic_DNA"/>
</dbReference>
<organism evidence="1 2">
    <name type="scientific">Ornithinimicrobium tianjinense</name>
    <dbReference type="NCBI Taxonomy" id="1195761"/>
    <lineage>
        <taxon>Bacteria</taxon>
        <taxon>Bacillati</taxon>
        <taxon>Actinomycetota</taxon>
        <taxon>Actinomycetes</taxon>
        <taxon>Micrococcales</taxon>
        <taxon>Ornithinimicrobiaceae</taxon>
        <taxon>Ornithinimicrobium</taxon>
    </lineage>
</organism>
<dbReference type="Pfam" id="PF04122">
    <property type="entry name" value="CW_binding_2"/>
    <property type="match status" value="3"/>
</dbReference>
<protein>
    <recommendedName>
        <fullName evidence="3">Cell wall binding repeat 2</fullName>
    </recommendedName>
</protein>
<dbReference type="PANTHER" id="PTHR30032:SF8">
    <property type="entry name" value="GERMINATION-SPECIFIC N-ACETYLMURAMOYL-L-ALANINE AMIDASE"/>
    <property type="match status" value="1"/>
</dbReference>
<gene>
    <name evidence="1" type="ORF">GCM10011366_27590</name>
</gene>
<name>A0A917BTG0_9MICO</name>
<dbReference type="InterPro" id="IPR009003">
    <property type="entry name" value="Peptidase_S1_PA"/>
</dbReference>
<evidence type="ECO:0000313" key="2">
    <source>
        <dbReference type="Proteomes" id="UP000605670"/>
    </source>
</evidence>
<dbReference type="Proteomes" id="UP000605670">
    <property type="component" value="Unassembled WGS sequence"/>
</dbReference>
<accession>A0A917BTG0</accession>
<dbReference type="PANTHER" id="PTHR30032">
    <property type="entry name" value="N-ACETYLMURAMOYL-L-ALANINE AMIDASE-RELATED"/>
    <property type="match status" value="1"/>
</dbReference>